<keyword evidence="1" id="KW-0472">Membrane</keyword>
<proteinExistence type="predicted"/>
<dbReference type="PROSITE" id="PS51257">
    <property type="entry name" value="PROKAR_LIPOPROTEIN"/>
    <property type="match status" value="1"/>
</dbReference>
<name>A0A383AN05_9ZZZZ</name>
<feature type="transmembrane region" description="Helical" evidence="1">
    <location>
        <begin position="20"/>
        <end position="38"/>
    </location>
</feature>
<gene>
    <name evidence="2" type="ORF">METZ01_LOCUS461429</name>
</gene>
<feature type="non-terminal residue" evidence="2">
    <location>
        <position position="47"/>
    </location>
</feature>
<keyword evidence="1" id="KW-0812">Transmembrane</keyword>
<accession>A0A383AN05</accession>
<keyword evidence="1" id="KW-1133">Transmembrane helix</keyword>
<reference evidence="2" key="1">
    <citation type="submission" date="2018-05" db="EMBL/GenBank/DDBJ databases">
        <authorList>
            <person name="Lanie J.A."/>
            <person name="Ng W.-L."/>
            <person name="Kazmierczak K.M."/>
            <person name="Andrzejewski T.M."/>
            <person name="Davidsen T.M."/>
            <person name="Wayne K.J."/>
            <person name="Tettelin H."/>
            <person name="Glass J.I."/>
            <person name="Rusch D."/>
            <person name="Podicherti R."/>
            <person name="Tsui H.-C.T."/>
            <person name="Winkler M.E."/>
        </authorList>
    </citation>
    <scope>NUCLEOTIDE SEQUENCE</scope>
</reference>
<evidence type="ECO:0000313" key="2">
    <source>
        <dbReference type="EMBL" id="SVE08575.1"/>
    </source>
</evidence>
<dbReference type="EMBL" id="UINC01193122">
    <property type="protein sequence ID" value="SVE08575.1"/>
    <property type="molecule type" value="Genomic_DNA"/>
</dbReference>
<evidence type="ECO:0000256" key="1">
    <source>
        <dbReference type="SAM" id="Phobius"/>
    </source>
</evidence>
<dbReference type="AlphaFoldDB" id="A0A383AN05"/>
<organism evidence="2">
    <name type="scientific">marine metagenome</name>
    <dbReference type="NCBI Taxonomy" id="408172"/>
    <lineage>
        <taxon>unclassified sequences</taxon>
        <taxon>metagenomes</taxon>
        <taxon>ecological metagenomes</taxon>
    </lineage>
</organism>
<protein>
    <submittedName>
        <fullName evidence="2">Uncharacterized protein</fullName>
    </submittedName>
</protein>
<sequence>MRTNKRPQILFDLHLAAKRLAAGLVAPLISACHFYRIGDPLLSKTTN</sequence>